<dbReference type="AlphaFoldDB" id="A0A081NFC1"/>
<dbReference type="EMBL" id="JOKH01000003">
    <property type="protein sequence ID" value="KEQ17144.1"/>
    <property type="molecule type" value="Genomic_DNA"/>
</dbReference>
<evidence type="ECO:0000313" key="2">
    <source>
        <dbReference type="Proteomes" id="UP000028073"/>
    </source>
</evidence>
<protein>
    <recommendedName>
        <fullName evidence="3">Holin</fullName>
    </recommendedName>
</protein>
<dbReference type="InterPro" id="IPR021497">
    <property type="entry name" value="GTA_holin_3TM"/>
</dbReference>
<dbReference type="Pfam" id="PF11351">
    <property type="entry name" value="GTA_holin_3TM"/>
    <property type="match status" value="1"/>
</dbReference>
<evidence type="ECO:0000313" key="1">
    <source>
        <dbReference type="EMBL" id="KEQ17144.1"/>
    </source>
</evidence>
<dbReference type="Proteomes" id="UP000028073">
    <property type="component" value="Unassembled WGS sequence"/>
</dbReference>
<name>A0A081NFC1_9GAMM</name>
<gene>
    <name evidence="1" type="ORF">GZ78_14870</name>
</gene>
<evidence type="ECO:0008006" key="3">
    <source>
        <dbReference type="Google" id="ProtNLM"/>
    </source>
</evidence>
<dbReference type="RefSeq" id="WP_034837070.1">
    <property type="nucleotide sequence ID" value="NZ_JOKH01000003.1"/>
</dbReference>
<keyword evidence="2" id="KW-1185">Reference proteome</keyword>
<reference evidence="1 2" key="1">
    <citation type="submission" date="2014-06" db="EMBL/GenBank/DDBJ databases">
        <title>Whole Genome Sequences of Three Symbiotic Endozoicomonas Bacteria.</title>
        <authorList>
            <person name="Neave M.J."/>
            <person name="Apprill A."/>
            <person name="Voolstra C.R."/>
        </authorList>
    </citation>
    <scope>NUCLEOTIDE SEQUENCE [LARGE SCALE GENOMIC DNA]</scope>
    <source>
        <strain evidence="1 2">DSM 25634</strain>
    </source>
</reference>
<comment type="caution">
    <text evidence="1">The sequence shown here is derived from an EMBL/GenBank/DDBJ whole genome shotgun (WGS) entry which is preliminary data.</text>
</comment>
<organism evidence="1 2">
    <name type="scientific">Endozoicomonas numazuensis</name>
    <dbReference type="NCBI Taxonomy" id="1137799"/>
    <lineage>
        <taxon>Bacteria</taxon>
        <taxon>Pseudomonadati</taxon>
        <taxon>Pseudomonadota</taxon>
        <taxon>Gammaproteobacteria</taxon>
        <taxon>Oceanospirillales</taxon>
        <taxon>Endozoicomonadaceae</taxon>
        <taxon>Endozoicomonas</taxon>
    </lineage>
</organism>
<proteinExistence type="predicted"/>
<sequence length="124" mass="13510">MSLVAAIPVLGKVIDKLFPDAGKAQAAKTELTEMLLNGELEELEQQAGVIKAEAQGEGWLQRNWRPIVMLVFTALVVCRWMGWSAPNLTEAVELKLFSIIQLGIGGYIASRGIEKVATRLGKGF</sequence>
<accession>A0A081NFC1</accession>
<dbReference type="OrthoDB" id="1551130at2"/>
<dbReference type="eggNOG" id="ENOG50312N7">
    <property type="taxonomic scope" value="Bacteria"/>
</dbReference>